<keyword evidence="7 11" id="KW-0274">FAD</keyword>
<evidence type="ECO:0000256" key="2">
    <source>
        <dbReference type="ARBA" id="ARBA00003717"/>
    </source>
</evidence>
<evidence type="ECO:0000313" key="13">
    <source>
        <dbReference type="EMBL" id="PTW50536.1"/>
    </source>
</evidence>
<dbReference type="FunFam" id="3.50.50.60:FF:000082">
    <property type="entry name" value="protein MTO1 homolog, mitochondrial isoform X1"/>
    <property type="match status" value="1"/>
</dbReference>
<dbReference type="Gene3D" id="1.10.10.1800">
    <property type="entry name" value="tRNA uridine 5-carboxymethylaminomethyl modification enzyme MnmG/GidA"/>
    <property type="match status" value="1"/>
</dbReference>
<evidence type="ECO:0000256" key="10">
    <source>
        <dbReference type="ARBA" id="ARBA00031800"/>
    </source>
</evidence>
<dbReference type="GO" id="GO:0030488">
    <property type="term" value="P:tRNA methylation"/>
    <property type="evidence" value="ECO:0007669"/>
    <property type="project" value="TreeGrafter"/>
</dbReference>
<keyword evidence="14" id="KW-1185">Reference proteome</keyword>
<dbReference type="AlphaFoldDB" id="A0A8E2VKM8"/>
<evidence type="ECO:0000256" key="5">
    <source>
        <dbReference type="ARBA" id="ARBA00022630"/>
    </source>
</evidence>
<feature type="domain" description="tRNA uridine 5-carboxymethylaminomethyl modification enzyme C-terminal subdomain" evidence="12">
    <location>
        <begin position="540"/>
        <end position="611"/>
    </location>
</feature>
<comment type="caution">
    <text evidence="11">Lacks conserved residue(s) required for the propagation of feature annotation.</text>
</comment>
<comment type="subcellular location">
    <subcellularLocation>
        <location evidence="11">Cytoplasm</location>
    </subcellularLocation>
</comment>
<keyword evidence="11" id="KW-0963">Cytoplasm</keyword>
<evidence type="ECO:0000256" key="1">
    <source>
        <dbReference type="ARBA" id="ARBA00001974"/>
    </source>
</evidence>
<dbReference type="Pfam" id="PF01134">
    <property type="entry name" value="GIDA"/>
    <property type="match status" value="1"/>
</dbReference>
<comment type="cofactor">
    <cofactor evidence="1 11">
        <name>FAD</name>
        <dbReference type="ChEBI" id="CHEBI:57692"/>
    </cofactor>
</comment>
<dbReference type="GO" id="GO:0050660">
    <property type="term" value="F:flavin adenine dinucleotide binding"/>
    <property type="evidence" value="ECO:0007669"/>
    <property type="project" value="UniProtKB-UniRule"/>
</dbReference>
<dbReference type="InterPro" id="IPR044920">
    <property type="entry name" value="MnmG_C_subdom_sf"/>
</dbReference>
<dbReference type="InterPro" id="IPR047001">
    <property type="entry name" value="MnmG_C_subdom"/>
</dbReference>
<comment type="caution">
    <text evidence="13">The sequence shown here is derived from an EMBL/GenBank/DDBJ whole genome shotgun (WGS) entry which is preliminary data.</text>
</comment>
<dbReference type="Proteomes" id="UP000244037">
    <property type="component" value="Unassembled WGS sequence"/>
</dbReference>
<name>A0A8E2VKM8_9RHOB</name>
<dbReference type="SMART" id="SM01228">
    <property type="entry name" value="GIDA_assoc_3"/>
    <property type="match status" value="1"/>
</dbReference>
<dbReference type="PRINTS" id="PR00411">
    <property type="entry name" value="PNDRDTASEI"/>
</dbReference>
<dbReference type="RefSeq" id="WP_108025689.1">
    <property type="nucleotide sequence ID" value="NZ_QAYC01000004.1"/>
</dbReference>
<evidence type="ECO:0000256" key="7">
    <source>
        <dbReference type="ARBA" id="ARBA00022827"/>
    </source>
</evidence>
<dbReference type="HAMAP" id="MF_00129">
    <property type="entry name" value="MnmG_GidA"/>
    <property type="match status" value="1"/>
</dbReference>
<dbReference type="InterPro" id="IPR040131">
    <property type="entry name" value="MnmG_N"/>
</dbReference>
<dbReference type="EMBL" id="QAYC01000004">
    <property type="protein sequence ID" value="PTW50536.1"/>
    <property type="molecule type" value="Genomic_DNA"/>
</dbReference>
<feature type="binding site" evidence="11">
    <location>
        <begin position="271"/>
        <end position="285"/>
    </location>
    <ligand>
        <name>NAD(+)</name>
        <dbReference type="ChEBI" id="CHEBI:57540"/>
    </ligand>
</feature>
<dbReference type="InterPro" id="IPR036188">
    <property type="entry name" value="FAD/NAD-bd_sf"/>
</dbReference>
<dbReference type="NCBIfam" id="TIGR00136">
    <property type="entry name" value="mnmG_gidA"/>
    <property type="match status" value="1"/>
</dbReference>
<dbReference type="Pfam" id="PF13932">
    <property type="entry name" value="SAM_GIDA_C"/>
    <property type="match status" value="1"/>
</dbReference>
<evidence type="ECO:0000256" key="11">
    <source>
        <dbReference type="HAMAP-Rule" id="MF_00129"/>
    </source>
</evidence>
<comment type="similarity">
    <text evidence="3 11">Belongs to the MnmG family.</text>
</comment>
<organism evidence="13 14">
    <name type="scientific">Rhodovulum kholense</name>
    <dbReference type="NCBI Taxonomy" id="453584"/>
    <lineage>
        <taxon>Bacteria</taxon>
        <taxon>Pseudomonadati</taxon>
        <taxon>Pseudomonadota</taxon>
        <taxon>Alphaproteobacteria</taxon>
        <taxon>Rhodobacterales</taxon>
        <taxon>Paracoccaceae</taxon>
        <taxon>Rhodovulum</taxon>
    </lineage>
</organism>
<dbReference type="Gene3D" id="1.10.150.570">
    <property type="entry name" value="GidA associated domain, C-terminal subdomain"/>
    <property type="match status" value="1"/>
</dbReference>
<keyword evidence="8 11" id="KW-0520">NAD</keyword>
<evidence type="ECO:0000256" key="6">
    <source>
        <dbReference type="ARBA" id="ARBA00022694"/>
    </source>
</evidence>
<comment type="subunit">
    <text evidence="9 11">Homodimer. Heterotetramer of two MnmE and two MnmG subunits.</text>
</comment>
<protein>
    <recommendedName>
        <fullName evidence="4 11">tRNA uridine 5-carboxymethylaminomethyl modification enzyme MnmG</fullName>
    </recommendedName>
    <alternativeName>
        <fullName evidence="10 11">Glucose-inhibited division protein A</fullName>
    </alternativeName>
</protein>
<reference evidence="13 14" key="1">
    <citation type="submission" date="2018-04" db="EMBL/GenBank/DDBJ databases">
        <title>Genomic Encyclopedia of Archaeal and Bacterial Type Strains, Phase II (KMG-II): from individual species to whole genera.</title>
        <authorList>
            <person name="Goeker M."/>
        </authorList>
    </citation>
    <scope>NUCLEOTIDE SEQUENCE [LARGE SCALE GENOMIC DNA]</scope>
    <source>
        <strain evidence="13 14">DSM 19783</strain>
    </source>
</reference>
<evidence type="ECO:0000313" key="14">
    <source>
        <dbReference type="Proteomes" id="UP000244037"/>
    </source>
</evidence>
<dbReference type="FunFam" id="3.50.50.60:FF:000002">
    <property type="entry name" value="tRNA uridine 5-carboxymethylaminomethyl modification enzyme MnmG"/>
    <property type="match status" value="1"/>
</dbReference>
<feature type="binding site" evidence="11">
    <location>
        <begin position="12"/>
        <end position="17"/>
    </location>
    <ligand>
        <name>FAD</name>
        <dbReference type="ChEBI" id="CHEBI:57692"/>
    </ligand>
</feature>
<dbReference type="GO" id="GO:0005829">
    <property type="term" value="C:cytosol"/>
    <property type="evidence" value="ECO:0007669"/>
    <property type="project" value="TreeGrafter"/>
</dbReference>
<dbReference type="InterPro" id="IPR020595">
    <property type="entry name" value="MnmG-rel_CS"/>
</dbReference>
<evidence type="ECO:0000256" key="8">
    <source>
        <dbReference type="ARBA" id="ARBA00023027"/>
    </source>
</evidence>
<evidence type="ECO:0000256" key="4">
    <source>
        <dbReference type="ARBA" id="ARBA00020461"/>
    </source>
</evidence>
<proteinExistence type="inferred from homology"/>
<dbReference type="InterPro" id="IPR004416">
    <property type="entry name" value="MnmG"/>
</dbReference>
<accession>A0A8E2VKM8</accession>
<dbReference type="PROSITE" id="PS01281">
    <property type="entry name" value="GIDA_2"/>
    <property type="match status" value="1"/>
</dbReference>
<dbReference type="InterPro" id="IPR049312">
    <property type="entry name" value="GIDA_C_N"/>
</dbReference>
<dbReference type="InterPro" id="IPR002218">
    <property type="entry name" value="MnmG-rel"/>
</dbReference>
<evidence type="ECO:0000259" key="12">
    <source>
        <dbReference type="SMART" id="SM01228"/>
    </source>
</evidence>
<dbReference type="OrthoDB" id="9815560at2"/>
<sequence>MKHCSFDVVVVGGGHAGAEAAHAAARLGARVALVTLRRDGIGVMSCNPAIGGLGKGHLVREVDALDGLMGRAADRAGIQFRLLNRRKGPAVQGPRAQADRKLYREAVQAMLTATPGLEIIEGEAADLIERDGRIAGIVLADGVEITAGAVVLTTGTFLRGVIHIGDRQSPGGRIGDRPSVRLAERIDSFGLPLGRLKTGTPPRLDGRTIDWDRLDSQPGDEDPVLFSFLSNGVEARQVACGITHTNSQTHEIIRENLSRSAMYGGHIEGVGPRYCPSIEDKVVRFADKGSHQIFLEPEGLDDPTVYPNGVSTSLPEDVQEAYVHSIEGLESARILQPGYAIEYDYVDPRALRASLELREVPGLFLAGQINGTTGYEEAAAQGLVAGLNAALQVAGQGPATFTRTTSYIGVMIDDLVTRGVSEPYRMFTSRAEFRLSLRADNADQRLTPVGLDLGCVGEARRSAFGDKMERLTAARDRLESLSLTPKQITSAGIKVNADGARRNGIDLLAFPDVTFEDLIPLDPGLEDVDQEIRTQLARDALYAHYIDRQAQDVEAMRRDEAQKIPSDFPYDQLEGLSTELKGKLSRARPETLAQAGRIDGMTPAAATLILARLRQIERRSA</sequence>
<dbReference type="SUPFAM" id="SSF51905">
    <property type="entry name" value="FAD/NAD(P)-binding domain"/>
    <property type="match status" value="1"/>
</dbReference>
<gene>
    <name evidence="11" type="primary">mnmG</name>
    <name evidence="11" type="synonym">gidA</name>
    <name evidence="13" type="ORF">C8N38_104171</name>
</gene>
<dbReference type="PANTHER" id="PTHR11806">
    <property type="entry name" value="GLUCOSE INHIBITED DIVISION PROTEIN A"/>
    <property type="match status" value="1"/>
</dbReference>
<dbReference type="Pfam" id="PF21680">
    <property type="entry name" value="GIDA_C_1st"/>
    <property type="match status" value="1"/>
</dbReference>
<comment type="function">
    <text evidence="2 11">NAD-binding protein involved in the addition of a carboxymethylaminomethyl (cmnm) group at the wobble position (U34) of certain tRNAs, forming tRNA-cmnm(5)s(2)U34.</text>
</comment>
<dbReference type="PROSITE" id="PS01280">
    <property type="entry name" value="GIDA_1"/>
    <property type="match status" value="1"/>
</dbReference>
<evidence type="ECO:0000256" key="3">
    <source>
        <dbReference type="ARBA" id="ARBA00007653"/>
    </source>
</evidence>
<dbReference type="FunFam" id="1.10.150.570:FF:000001">
    <property type="entry name" value="tRNA uridine 5-carboxymethylaminomethyl modification enzyme MnmG"/>
    <property type="match status" value="1"/>
</dbReference>
<dbReference type="GO" id="GO:0002098">
    <property type="term" value="P:tRNA wobble uridine modification"/>
    <property type="evidence" value="ECO:0007669"/>
    <property type="project" value="InterPro"/>
</dbReference>
<keyword evidence="5 11" id="KW-0285">Flavoprotein</keyword>
<evidence type="ECO:0000256" key="9">
    <source>
        <dbReference type="ARBA" id="ARBA00025948"/>
    </source>
</evidence>
<dbReference type="PANTHER" id="PTHR11806:SF0">
    <property type="entry name" value="PROTEIN MTO1 HOMOLOG, MITOCHONDRIAL"/>
    <property type="match status" value="1"/>
</dbReference>
<keyword evidence="6 11" id="KW-0819">tRNA processing</keyword>
<dbReference type="InterPro" id="IPR026904">
    <property type="entry name" value="MnmG_C"/>
</dbReference>
<dbReference type="Gene3D" id="3.50.50.60">
    <property type="entry name" value="FAD/NAD(P)-binding domain"/>
    <property type="match status" value="2"/>
</dbReference>